<gene>
    <name evidence="11" type="ORF">CLH62_00665</name>
</gene>
<feature type="transmembrane region" description="Helical" evidence="9">
    <location>
        <begin position="133"/>
        <end position="154"/>
    </location>
</feature>
<sequence>MSIVNGYCNAITEINRWLAILASLLVFVMVAAISYEVVARYFFDAPTVWALELSTLLLGPYFMLAGPYILHTAGHVNVDILHSKLSPRMAAIVDTCIYPVIGLICCVLIYQSIPVALNSIDSGETSFSSWNPAIWPVKTLIPVAFSLLLLQTIAETLLSIRRIGQRAEVEGEVRT</sequence>
<dbReference type="AlphaFoldDB" id="A0A2G1VHH2"/>
<dbReference type="InterPro" id="IPR007387">
    <property type="entry name" value="TRAP_DctQ"/>
</dbReference>
<accession>A0A2G1VHH2</accession>
<protein>
    <recommendedName>
        <fullName evidence="9">TRAP transporter small permease protein</fullName>
    </recommendedName>
</protein>
<dbReference type="InterPro" id="IPR055348">
    <property type="entry name" value="DctQ"/>
</dbReference>
<keyword evidence="3" id="KW-1003">Cell membrane</keyword>
<dbReference type="PANTHER" id="PTHR35011:SF4">
    <property type="entry name" value="SLL1102 PROTEIN"/>
    <property type="match status" value="1"/>
</dbReference>
<evidence type="ECO:0000256" key="1">
    <source>
        <dbReference type="ARBA" id="ARBA00004429"/>
    </source>
</evidence>
<evidence type="ECO:0000256" key="3">
    <source>
        <dbReference type="ARBA" id="ARBA00022475"/>
    </source>
</evidence>
<evidence type="ECO:0000256" key="9">
    <source>
        <dbReference type="RuleBase" id="RU369079"/>
    </source>
</evidence>
<evidence type="ECO:0000313" key="11">
    <source>
        <dbReference type="EMBL" id="PHQ26154.1"/>
    </source>
</evidence>
<comment type="function">
    <text evidence="9">Part of the tripartite ATP-independent periplasmic (TRAP) transport system.</text>
</comment>
<dbReference type="RefSeq" id="WP_099616237.1">
    <property type="nucleotide sequence ID" value="NZ_KZ319339.1"/>
</dbReference>
<evidence type="ECO:0000256" key="6">
    <source>
        <dbReference type="ARBA" id="ARBA00022989"/>
    </source>
</evidence>
<dbReference type="Proteomes" id="UP000229044">
    <property type="component" value="Unassembled WGS sequence"/>
</dbReference>
<feature type="transmembrane region" description="Helical" evidence="9">
    <location>
        <begin position="17"/>
        <end position="43"/>
    </location>
</feature>
<dbReference type="EMBL" id="NTFI01000001">
    <property type="protein sequence ID" value="PHQ26154.1"/>
    <property type="molecule type" value="Genomic_DNA"/>
</dbReference>
<keyword evidence="4 9" id="KW-0997">Cell inner membrane</keyword>
<keyword evidence="6 9" id="KW-1133">Transmembrane helix</keyword>
<proteinExistence type="inferred from homology"/>
<dbReference type="GO" id="GO:0022857">
    <property type="term" value="F:transmembrane transporter activity"/>
    <property type="evidence" value="ECO:0007669"/>
    <property type="project" value="UniProtKB-UniRule"/>
</dbReference>
<evidence type="ECO:0000256" key="5">
    <source>
        <dbReference type="ARBA" id="ARBA00022692"/>
    </source>
</evidence>
<comment type="subunit">
    <text evidence="9">The complex comprises the extracytoplasmic solute receptor protein and the two transmembrane proteins.</text>
</comment>
<name>A0A2G1VHH2_9GAMM</name>
<evidence type="ECO:0000256" key="4">
    <source>
        <dbReference type="ARBA" id="ARBA00022519"/>
    </source>
</evidence>
<evidence type="ECO:0000313" key="12">
    <source>
        <dbReference type="Proteomes" id="UP000229044"/>
    </source>
</evidence>
<comment type="subcellular location">
    <subcellularLocation>
        <location evidence="1 9">Cell inner membrane</location>
        <topology evidence="1 9">Multi-pass membrane protein</topology>
    </subcellularLocation>
</comment>
<feature type="domain" description="Tripartite ATP-independent periplasmic transporters DctQ component" evidence="10">
    <location>
        <begin position="29"/>
        <end position="161"/>
    </location>
</feature>
<dbReference type="GO" id="GO:0005886">
    <property type="term" value="C:plasma membrane"/>
    <property type="evidence" value="ECO:0007669"/>
    <property type="project" value="UniProtKB-SubCell"/>
</dbReference>
<evidence type="ECO:0000256" key="8">
    <source>
        <dbReference type="ARBA" id="ARBA00038436"/>
    </source>
</evidence>
<feature type="transmembrane region" description="Helical" evidence="9">
    <location>
        <begin position="49"/>
        <end position="70"/>
    </location>
</feature>
<reference evidence="11 12" key="1">
    <citation type="submission" date="2017-09" db="EMBL/GenBank/DDBJ databases">
        <title>The draft genome sequences of Marinobacter guineae M3B.</title>
        <authorList>
            <person name="Cao J."/>
        </authorList>
    </citation>
    <scope>NUCLEOTIDE SEQUENCE [LARGE SCALE GENOMIC DNA]</scope>
    <source>
        <strain evidence="11 12">M3B</strain>
    </source>
</reference>
<keyword evidence="12" id="KW-1185">Reference proteome</keyword>
<evidence type="ECO:0000259" key="10">
    <source>
        <dbReference type="Pfam" id="PF04290"/>
    </source>
</evidence>
<comment type="caution">
    <text evidence="11">The sequence shown here is derived from an EMBL/GenBank/DDBJ whole genome shotgun (WGS) entry which is preliminary data.</text>
</comment>
<keyword evidence="2 9" id="KW-0813">Transport</keyword>
<feature type="transmembrane region" description="Helical" evidence="9">
    <location>
        <begin position="91"/>
        <end position="113"/>
    </location>
</feature>
<evidence type="ECO:0000256" key="2">
    <source>
        <dbReference type="ARBA" id="ARBA00022448"/>
    </source>
</evidence>
<keyword evidence="5 9" id="KW-0812">Transmembrane</keyword>
<evidence type="ECO:0000256" key="7">
    <source>
        <dbReference type="ARBA" id="ARBA00023136"/>
    </source>
</evidence>
<organism evidence="11 12">
    <name type="scientific">Marinobacter guineae</name>
    <dbReference type="NCBI Taxonomy" id="432303"/>
    <lineage>
        <taxon>Bacteria</taxon>
        <taxon>Pseudomonadati</taxon>
        <taxon>Pseudomonadota</taxon>
        <taxon>Gammaproteobacteria</taxon>
        <taxon>Pseudomonadales</taxon>
        <taxon>Marinobacteraceae</taxon>
        <taxon>Marinobacter</taxon>
    </lineage>
</organism>
<dbReference type="Pfam" id="PF04290">
    <property type="entry name" value="DctQ"/>
    <property type="match status" value="1"/>
</dbReference>
<keyword evidence="7 9" id="KW-0472">Membrane</keyword>
<comment type="similarity">
    <text evidence="8 9">Belongs to the TRAP transporter small permease family.</text>
</comment>
<dbReference type="OrthoDB" id="8559033at2"/>
<dbReference type="PANTHER" id="PTHR35011">
    <property type="entry name" value="2,3-DIKETO-L-GULONATE TRAP TRANSPORTER SMALL PERMEASE PROTEIN YIAM"/>
    <property type="match status" value="1"/>
</dbReference>